<evidence type="ECO:0000313" key="1">
    <source>
        <dbReference type="EMBL" id="CUN68402.1"/>
    </source>
</evidence>
<dbReference type="RefSeq" id="WP_055158720.1">
    <property type="nucleotide sequence ID" value="NZ_CAUDSR010000018.1"/>
</dbReference>
<proteinExistence type="predicted"/>
<dbReference type="AlphaFoldDB" id="A0A173YW27"/>
<name>A0A173YW27_9FIRM</name>
<evidence type="ECO:0000313" key="2">
    <source>
        <dbReference type="Proteomes" id="UP000095787"/>
    </source>
</evidence>
<dbReference type="GeneID" id="97330153"/>
<sequence>MIRVCAINDKEILEKYLQEEPYAGAILAAIEEFGFDEKFQTVYLDSEKRNLDTEGEQETEETVKGVYLWFHKNLLLYSKENKVDIDFLEQMIFMAAPDCVVGRKDNVNIVSWLLTDYHFKQSDMIPEIVDAEGKTTPCFAAKEAYAGEWGYLKK</sequence>
<dbReference type="Proteomes" id="UP000095787">
    <property type="component" value="Unassembled WGS sequence"/>
</dbReference>
<dbReference type="EMBL" id="CYZO01000005">
    <property type="protein sequence ID" value="CUN68402.1"/>
    <property type="molecule type" value="Genomic_DNA"/>
</dbReference>
<accession>A0A173YW27</accession>
<gene>
    <name evidence="1" type="ORF">ERS852456_00545</name>
</gene>
<protein>
    <submittedName>
        <fullName evidence="1">Uncharacterized protein</fullName>
    </submittedName>
</protein>
<reference evidence="1 2" key="1">
    <citation type="submission" date="2015-09" db="EMBL/GenBank/DDBJ databases">
        <authorList>
            <consortium name="Pathogen Informatics"/>
        </authorList>
    </citation>
    <scope>NUCLEOTIDE SEQUENCE [LARGE SCALE GENOMIC DNA]</scope>
    <source>
        <strain evidence="1 2">2789STDY5834841</strain>
    </source>
</reference>
<organism evidence="1 2">
    <name type="scientific">[Ruminococcus] torques</name>
    <dbReference type="NCBI Taxonomy" id="33039"/>
    <lineage>
        <taxon>Bacteria</taxon>
        <taxon>Bacillati</taxon>
        <taxon>Bacillota</taxon>
        <taxon>Clostridia</taxon>
        <taxon>Lachnospirales</taxon>
        <taxon>Lachnospiraceae</taxon>
        <taxon>Mediterraneibacter</taxon>
    </lineage>
</organism>